<dbReference type="InterPro" id="IPR023353">
    <property type="entry name" value="LemA-like_dom_sf"/>
</dbReference>
<evidence type="ECO:0000313" key="1">
    <source>
        <dbReference type="EMBL" id="MBC5733881.1"/>
    </source>
</evidence>
<proteinExistence type="predicted"/>
<dbReference type="AlphaFoldDB" id="A0A8J6M8M9"/>
<dbReference type="Gene3D" id="1.20.1440.20">
    <property type="entry name" value="LemA-like domain"/>
    <property type="match status" value="1"/>
</dbReference>
<evidence type="ECO:0008006" key="3">
    <source>
        <dbReference type="Google" id="ProtNLM"/>
    </source>
</evidence>
<comment type="caution">
    <text evidence="1">The sequence shown here is derived from an EMBL/GenBank/DDBJ whole genome shotgun (WGS) entry which is preliminary data.</text>
</comment>
<accession>A0A8J6M8M9</accession>
<protein>
    <recommendedName>
        <fullName evidence="3">LemA family protein</fullName>
    </recommendedName>
</protein>
<name>A0A8J6M8M9_9FIRM</name>
<dbReference type="RefSeq" id="WP_186907766.1">
    <property type="nucleotide sequence ID" value="NZ_JACOPP010000010.1"/>
</dbReference>
<organism evidence="1 2">
    <name type="scientific">Lawsonibacter hominis</name>
    <dbReference type="NCBI Taxonomy" id="2763053"/>
    <lineage>
        <taxon>Bacteria</taxon>
        <taxon>Bacillati</taxon>
        <taxon>Bacillota</taxon>
        <taxon>Clostridia</taxon>
        <taxon>Eubacteriales</taxon>
        <taxon>Oscillospiraceae</taxon>
        <taxon>Lawsonibacter</taxon>
    </lineage>
</organism>
<reference evidence="1" key="1">
    <citation type="submission" date="2020-08" db="EMBL/GenBank/DDBJ databases">
        <title>Genome public.</title>
        <authorList>
            <person name="Liu C."/>
            <person name="Sun Q."/>
        </authorList>
    </citation>
    <scope>NUCLEOTIDE SEQUENCE</scope>
    <source>
        <strain evidence="1">NSJ-51</strain>
    </source>
</reference>
<dbReference type="Proteomes" id="UP000661435">
    <property type="component" value="Unassembled WGS sequence"/>
</dbReference>
<evidence type="ECO:0000313" key="2">
    <source>
        <dbReference type="Proteomes" id="UP000661435"/>
    </source>
</evidence>
<sequence length="187" mass="19764">MKFLKSYTGAMVVLAAVIVLSAPLGCLRSVNAQRAQVLELFAQGGQGDGGSVASDLQDRIGTAQNLLTVARRYPETDGISDLEGAIAWAQGNADPDKGAFPEADVNMGAVCAQVIAQLRAAGVSEKDAQYLYGFEAELSGAADRMSRDEYSKAADRFNRKVLGRFPAVLLRNLGAVKELALVADVND</sequence>
<gene>
    <name evidence="1" type="ORF">H8S57_09100</name>
</gene>
<keyword evidence="2" id="KW-1185">Reference proteome</keyword>
<dbReference type="EMBL" id="JACOPP010000010">
    <property type="protein sequence ID" value="MBC5733881.1"/>
    <property type="molecule type" value="Genomic_DNA"/>
</dbReference>